<evidence type="ECO:0000313" key="7">
    <source>
        <dbReference type="EMBL" id="WXA98457.1"/>
    </source>
</evidence>
<dbReference type="EMBL" id="CP089982">
    <property type="protein sequence ID" value="WXA98457.1"/>
    <property type="molecule type" value="Genomic_DNA"/>
</dbReference>
<dbReference type="PANTHER" id="PTHR30606:SF10">
    <property type="entry name" value="PHOSPHATIDYLINOSITOL MANNOSIDE ACYLTRANSFERASE"/>
    <property type="match status" value="1"/>
</dbReference>
<evidence type="ECO:0000256" key="2">
    <source>
        <dbReference type="ARBA" id="ARBA00022475"/>
    </source>
</evidence>
<gene>
    <name evidence="7" type="ORF">LZC95_16660</name>
</gene>
<accession>A0ABZ2KIE3</accession>
<evidence type="ECO:0000313" key="8">
    <source>
        <dbReference type="Proteomes" id="UP001379533"/>
    </source>
</evidence>
<proteinExistence type="predicted"/>
<sequence length="305" mass="32951">MTVTDLREGGRWGYGQATKNALLYGIIRAALAVASCVPPRMLHRLGRALGALAHAILPGTRRRAVANVRRALPQWDEARCRALVRTAYRNLGGHLGNAVASLRGQAEVLPFPDADRNVLAEALREGRGVLFVSAHLGPWERVAQTLVASGFPLTTVARESYDPRLTALYDRLRGSKGVASIYRGAPGAPLRMLRTLRSGGLLGMPMDLRSRVPSIDVPFLGTPAATPVGPARIACRTGAAIVVGTAAPPLDDAENAPRLTVTRLSIDDLASEATVTARINDELSQRILAMPEQWVWMHPRWSEDE</sequence>
<dbReference type="CDD" id="cd07984">
    <property type="entry name" value="LPLAT_LABLAT-like"/>
    <property type="match status" value="1"/>
</dbReference>
<keyword evidence="3" id="KW-0997">Cell inner membrane</keyword>
<evidence type="ECO:0000256" key="3">
    <source>
        <dbReference type="ARBA" id="ARBA00022519"/>
    </source>
</evidence>
<evidence type="ECO:0000256" key="1">
    <source>
        <dbReference type="ARBA" id="ARBA00004533"/>
    </source>
</evidence>
<evidence type="ECO:0000256" key="4">
    <source>
        <dbReference type="ARBA" id="ARBA00022679"/>
    </source>
</evidence>
<protein>
    <submittedName>
        <fullName evidence="7">Lysophospholipid acyltransferase family protein</fullName>
    </submittedName>
</protein>
<dbReference type="Proteomes" id="UP001379533">
    <property type="component" value="Chromosome"/>
</dbReference>
<keyword evidence="5" id="KW-0472">Membrane</keyword>
<evidence type="ECO:0000256" key="6">
    <source>
        <dbReference type="ARBA" id="ARBA00023315"/>
    </source>
</evidence>
<reference evidence="7 8" key="1">
    <citation type="submission" date="2021-12" db="EMBL/GenBank/DDBJ databases">
        <title>Discovery of the Pendulisporaceae a myxobacterial family with distinct sporulation behavior and unique specialized metabolism.</title>
        <authorList>
            <person name="Garcia R."/>
            <person name="Popoff A."/>
            <person name="Bader C.D."/>
            <person name="Loehr J."/>
            <person name="Walesch S."/>
            <person name="Walt C."/>
            <person name="Boldt J."/>
            <person name="Bunk B."/>
            <person name="Haeckl F.J.F.P.J."/>
            <person name="Gunesch A.P."/>
            <person name="Birkelbach J."/>
            <person name="Nuebel U."/>
            <person name="Pietschmann T."/>
            <person name="Bach T."/>
            <person name="Mueller R."/>
        </authorList>
    </citation>
    <scope>NUCLEOTIDE SEQUENCE [LARGE SCALE GENOMIC DNA]</scope>
    <source>
        <strain evidence="7 8">MSr12523</strain>
    </source>
</reference>
<dbReference type="RefSeq" id="WP_394849069.1">
    <property type="nucleotide sequence ID" value="NZ_CP089982.1"/>
</dbReference>
<dbReference type="GO" id="GO:0016746">
    <property type="term" value="F:acyltransferase activity"/>
    <property type="evidence" value="ECO:0007669"/>
    <property type="project" value="UniProtKB-KW"/>
</dbReference>
<dbReference type="PANTHER" id="PTHR30606">
    <property type="entry name" value="LIPID A BIOSYNTHESIS LAUROYL ACYLTRANSFERASE"/>
    <property type="match status" value="1"/>
</dbReference>
<dbReference type="InterPro" id="IPR004960">
    <property type="entry name" value="LipA_acyltrans"/>
</dbReference>
<keyword evidence="4" id="KW-0808">Transferase</keyword>
<dbReference type="Pfam" id="PF03279">
    <property type="entry name" value="Lip_A_acyltrans"/>
    <property type="match status" value="1"/>
</dbReference>
<keyword evidence="6 7" id="KW-0012">Acyltransferase</keyword>
<comment type="subcellular location">
    <subcellularLocation>
        <location evidence="1">Cell inner membrane</location>
    </subcellularLocation>
</comment>
<evidence type="ECO:0000256" key="5">
    <source>
        <dbReference type="ARBA" id="ARBA00023136"/>
    </source>
</evidence>
<keyword evidence="2" id="KW-1003">Cell membrane</keyword>
<name>A0ABZ2KIE3_9BACT</name>
<organism evidence="7 8">
    <name type="scientific">Pendulispora brunnea</name>
    <dbReference type="NCBI Taxonomy" id="2905690"/>
    <lineage>
        <taxon>Bacteria</taxon>
        <taxon>Pseudomonadati</taxon>
        <taxon>Myxococcota</taxon>
        <taxon>Myxococcia</taxon>
        <taxon>Myxococcales</taxon>
        <taxon>Sorangiineae</taxon>
        <taxon>Pendulisporaceae</taxon>
        <taxon>Pendulispora</taxon>
    </lineage>
</organism>
<keyword evidence="8" id="KW-1185">Reference proteome</keyword>